<evidence type="ECO:0000313" key="5">
    <source>
        <dbReference type="EMBL" id="UOQ47380.1"/>
    </source>
</evidence>
<dbReference type="PANTHER" id="PTHR43464">
    <property type="entry name" value="METHYLTRANSFERASE"/>
    <property type="match status" value="1"/>
</dbReference>
<dbReference type="InterPro" id="IPR013216">
    <property type="entry name" value="Methyltransf_11"/>
</dbReference>
<evidence type="ECO:0000313" key="6">
    <source>
        <dbReference type="Proteomes" id="UP000831782"/>
    </source>
</evidence>
<dbReference type="RefSeq" id="WP_244716454.1">
    <property type="nucleotide sequence ID" value="NZ_CP095072.1"/>
</dbReference>
<evidence type="ECO:0000256" key="2">
    <source>
        <dbReference type="ARBA" id="ARBA00022679"/>
    </source>
</evidence>
<dbReference type="Pfam" id="PF08241">
    <property type="entry name" value="Methyltransf_11"/>
    <property type="match status" value="1"/>
</dbReference>
<evidence type="ECO:0000256" key="1">
    <source>
        <dbReference type="ARBA" id="ARBA00022603"/>
    </source>
</evidence>
<evidence type="ECO:0000256" key="3">
    <source>
        <dbReference type="ARBA" id="ARBA00022691"/>
    </source>
</evidence>
<keyword evidence="2" id="KW-0808">Transferase</keyword>
<reference evidence="5 6" key="1">
    <citation type="submission" date="2022-04" db="EMBL/GenBank/DDBJ databases">
        <title>Gracilibacillus sp. isolated from saltern.</title>
        <authorList>
            <person name="Won M."/>
            <person name="Lee C.-M."/>
            <person name="Woen H.-Y."/>
            <person name="Kwon S.-W."/>
        </authorList>
    </citation>
    <scope>NUCLEOTIDE SEQUENCE [LARGE SCALE GENOMIC DNA]</scope>
    <source>
        <strain evidence="5 6">SSWR10-1</strain>
    </source>
</reference>
<name>A0ABY4ESH3_9BACI</name>
<gene>
    <name evidence="5" type="ORF">MUN88_15065</name>
</gene>
<keyword evidence="1 5" id="KW-0489">Methyltransferase</keyword>
<dbReference type="CDD" id="cd02440">
    <property type="entry name" value="AdoMet_MTases"/>
    <property type="match status" value="1"/>
</dbReference>
<dbReference type="Proteomes" id="UP000831782">
    <property type="component" value="Chromosome"/>
</dbReference>
<dbReference type="EMBL" id="CP095072">
    <property type="protein sequence ID" value="UOQ47380.1"/>
    <property type="molecule type" value="Genomic_DNA"/>
</dbReference>
<dbReference type="GO" id="GO:0032259">
    <property type="term" value="P:methylation"/>
    <property type="evidence" value="ECO:0007669"/>
    <property type="project" value="UniProtKB-KW"/>
</dbReference>
<accession>A0ABY4ESH3</accession>
<protein>
    <submittedName>
        <fullName evidence="5">Class I SAM-dependent methyltransferase</fullName>
    </submittedName>
</protein>
<dbReference type="SUPFAM" id="SSF53335">
    <property type="entry name" value="S-adenosyl-L-methionine-dependent methyltransferases"/>
    <property type="match status" value="1"/>
</dbReference>
<dbReference type="GO" id="GO:0008168">
    <property type="term" value="F:methyltransferase activity"/>
    <property type="evidence" value="ECO:0007669"/>
    <property type="project" value="UniProtKB-KW"/>
</dbReference>
<keyword evidence="6" id="KW-1185">Reference proteome</keyword>
<keyword evidence="3" id="KW-0949">S-adenosyl-L-methionine</keyword>
<organism evidence="5 6">
    <name type="scientific">Gracilibacillus caseinilyticus</name>
    <dbReference type="NCBI Taxonomy" id="2932256"/>
    <lineage>
        <taxon>Bacteria</taxon>
        <taxon>Bacillati</taxon>
        <taxon>Bacillota</taxon>
        <taxon>Bacilli</taxon>
        <taxon>Bacillales</taxon>
        <taxon>Bacillaceae</taxon>
        <taxon>Gracilibacillus</taxon>
    </lineage>
</organism>
<dbReference type="InterPro" id="IPR029063">
    <property type="entry name" value="SAM-dependent_MTases_sf"/>
</dbReference>
<feature type="domain" description="Methyltransferase type 11" evidence="4">
    <location>
        <begin position="49"/>
        <end position="141"/>
    </location>
</feature>
<sequence length="242" mass="28239">MNNPIESVFDQLASIYENSVDTDSLYNTEYERPAMMNLLPKKMDGLKVLDAGCAAGWYTKTLLQRGAEVIAIDVSKQMVEAAKRRVGDQADIRQLSLAEPLPFEQDRFHYVISSLTLHYLEEWQPTFREFSRILKPGGKLLYSIHHPLTEIRLAEQPDYFSVEAYIDQWKKQGESFQVPMYRRPLQRVINDTIRYFKLDQVIEPLPTDVFKQRFPDKYKKIRKQPNFLMVQSSVIPDNDSKA</sequence>
<dbReference type="Gene3D" id="3.40.50.150">
    <property type="entry name" value="Vaccinia Virus protein VP39"/>
    <property type="match status" value="1"/>
</dbReference>
<evidence type="ECO:0000259" key="4">
    <source>
        <dbReference type="Pfam" id="PF08241"/>
    </source>
</evidence>
<dbReference type="PANTHER" id="PTHR43464:SF19">
    <property type="entry name" value="UBIQUINONE BIOSYNTHESIS O-METHYLTRANSFERASE, MITOCHONDRIAL"/>
    <property type="match status" value="1"/>
</dbReference>
<proteinExistence type="predicted"/>